<reference evidence="2 3" key="1">
    <citation type="journal article" date="2019" name="PLoS Biol.">
        <title>Sex chromosomes control vertical transmission of feminizing Wolbachia symbionts in an isopod.</title>
        <authorList>
            <person name="Becking T."/>
            <person name="Chebbi M.A."/>
            <person name="Giraud I."/>
            <person name="Moumen B."/>
            <person name="Laverre T."/>
            <person name="Caubet Y."/>
            <person name="Peccoud J."/>
            <person name="Gilbert C."/>
            <person name="Cordaux R."/>
        </authorList>
    </citation>
    <scope>NUCLEOTIDE SEQUENCE [LARGE SCALE GENOMIC DNA]</scope>
    <source>
        <strain evidence="2">ANa2</strain>
        <tissue evidence="2">Whole body excluding digestive tract and cuticle</tissue>
    </source>
</reference>
<dbReference type="AlphaFoldDB" id="A0A5N5SRE0"/>
<dbReference type="Proteomes" id="UP000326759">
    <property type="component" value="Unassembled WGS sequence"/>
</dbReference>
<dbReference type="EMBL" id="SEYY01021289">
    <property type="protein sequence ID" value="KAB7496512.1"/>
    <property type="molecule type" value="Genomic_DNA"/>
</dbReference>
<keyword evidence="3" id="KW-1185">Reference proteome</keyword>
<sequence>MKILFWSLFVSFVFLMNFNELVIIYLVGVALRIINLLLRVYSGDRDVPLVQNVAMTGALTSVTLTNFRNLLMNVLEA</sequence>
<organism evidence="2 3">
    <name type="scientific">Armadillidium nasatum</name>
    <dbReference type="NCBI Taxonomy" id="96803"/>
    <lineage>
        <taxon>Eukaryota</taxon>
        <taxon>Metazoa</taxon>
        <taxon>Ecdysozoa</taxon>
        <taxon>Arthropoda</taxon>
        <taxon>Crustacea</taxon>
        <taxon>Multicrustacea</taxon>
        <taxon>Malacostraca</taxon>
        <taxon>Eumalacostraca</taxon>
        <taxon>Peracarida</taxon>
        <taxon>Isopoda</taxon>
        <taxon>Oniscidea</taxon>
        <taxon>Crinocheta</taxon>
        <taxon>Armadillidiidae</taxon>
        <taxon>Armadillidium</taxon>
    </lineage>
</organism>
<keyword evidence="1" id="KW-1133">Transmembrane helix</keyword>
<proteinExistence type="predicted"/>
<name>A0A5N5SRE0_9CRUS</name>
<evidence type="ECO:0000313" key="2">
    <source>
        <dbReference type="EMBL" id="KAB7496512.1"/>
    </source>
</evidence>
<comment type="caution">
    <text evidence="2">The sequence shown here is derived from an EMBL/GenBank/DDBJ whole genome shotgun (WGS) entry which is preliminary data.</text>
</comment>
<evidence type="ECO:0000313" key="3">
    <source>
        <dbReference type="Proteomes" id="UP000326759"/>
    </source>
</evidence>
<protein>
    <submittedName>
        <fullName evidence="2">Uncharacterized protein</fullName>
    </submittedName>
</protein>
<gene>
    <name evidence="2" type="ORF">Anas_12102</name>
</gene>
<keyword evidence="1" id="KW-0472">Membrane</keyword>
<accession>A0A5N5SRE0</accession>
<keyword evidence="1" id="KW-0812">Transmembrane</keyword>
<evidence type="ECO:0000256" key="1">
    <source>
        <dbReference type="SAM" id="Phobius"/>
    </source>
</evidence>
<feature type="transmembrane region" description="Helical" evidence="1">
    <location>
        <begin position="6"/>
        <end position="31"/>
    </location>
</feature>